<name>A0A026WJ41_OOCBI</name>
<dbReference type="Proteomes" id="UP000053097">
    <property type="component" value="Unassembled WGS sequence"/>
</dbReference>
<organism evidence="1 2">
    <name type="scientific">Ooceraea biroi</name>
    <name type="common">Clonal raider ant</name>
    <name type="synonym">Cerapachys biroi</name>
    <dbReference type="NCBI Taxonomy" id="2015173"/>
    <lineage>
        <taxon>Eukaryota</taxon>
        <taxon>Metazoa</taxon>
        <taxon>Ecdysozoa</taxon>
        <taxon>Arthropoda</taxon>
        <taxon>Hexapoda</taxon>
        <taxon>Insecta</taxon>
        <taxon>Pterygota</taxon>
        <taxon>Neoptera</taxon>
        <taxon>Endopterygota</taxon>
        <taxon>Hymenoptera</taxon>
        <taxon>Apocrita</taxon>
        <taxon>Aculeata</taxon>
        <taxon>Formicoidea</taxon>
        <taxon>Formicidae</taxon>
        <taxon>Dorylinae</taxon>
        <taxon>Ooceraea</taxon>
    </lineage>
</organism>
<accession>A0A026WJ41</accession>
<dbReference type="AlphaFoldDB" id="A0A026WJ41"/>
<proteinExistence type="predicted"/>
<evidence type="ECO:0000313" key="1">
    <source>
        <dbReference type="EMBL" id="EZA56018.1"/>
    </source>
</evidence>
<keyword evidence="2" id="KW-1185">Reference proteome</keyword>
<gene>
    <name evidence="1" type="ORF">X777_03703</name>
</gene>
<evidence type="ECO:0000313" key="2">
    <source>
        <dbReference type="Proteomes" id="UP000053097"/>
    </source>
</evidence>
<protein>
    <submittedName>
        <fullName evidence="1">Uncharacterized protein</fullName>
    </submittedName>
</protein>
<sequence length="128" mass="14945">MEKHDRCERDGPTVRWAREGGTRERREESGWLQRCGYESVPEWFFWFLVGSRPTGGLTGTEDDRLRRPGFFQDFLLWRVSWPVVGVRMRLARLGRETPKGWQEGKAGHARPGGLRDRGKRVNVELLGY</sequence>
<dbReference type="EMBL" id="KK107182">
    <property type="protein sequence ID" value="EZA56018.1"/>
    <property type="molecule type" value="Genomic_DNA"/>
</dbReference>
<reference evidence="1 2" key="1">
    <citation type="journal article" date="2014" name="Curr. Biol.">
        <title>The genome of the clonal raider ant Cerapachys biroi.</title>
        <authorList>
            <person name="Oxley P.R."/>
            <person name="Ji L."/>
            <person name="Fetter-Pruneda I."/>
            <person name="McKenzie S.K."/>
            <person name="Li C."/>
            <person name="Hu H."/>
            <person name="Zhang G."/>
            <person name="Kronauer D.J."/>
        </authorList>
    </citation>
    <scope>NUCLEOTIDE SEQUENCE [LARGE SCALE GENOMIC DNA]</scope>
</reference>